<feature type="compositionally biased region" description="Basic and acidic residues" evidence="17">
    <location>
        <begin position="1455"/>
        <end position="1470"/>
    </location>
</feature>
<evidence type="ECO:0000256" key="1">
    <source>
        <dbReference type="ARBA" id="ARBA00004141"/>
    </source>
</evidence>
<evidence type="ECO:0000256" key="10">
    <source>
        <dbReference type="ARBA" id="ARBA00023136"/>
    </source>
</evidence>
<feature type="compositionally biased region" description="Polar residues" evidence="17">
    <location>
        <begin position="582"/>
        <end position="598"/>
    </location>
</feature>
<organism evidence="20 21">
    <name type="scientific">Saccoglossus kowalevskii</name>
    <name type="common">Acorn worm</name>
    <dbReference type="NCBI Taxonomy" id="10224"/>
    <lineage>
        <taxon>Eukaryota</taxon>
        <taxon>Metazoa</taxon>
        <taxon>Hemichordata</taxon>
        <taxon>Enteropneusta</taxon>
        <taxon>Harrimaniidae</taxon>
        <taxon>Saccoglossus</taxon>
    </lineage>
</organism>
<dbReference type="PROSITE" id="PS00452">
    <property type="entry name" value="GUANYLATE_CYCLASE_1"/>
    <property type="match status" value="1"/>
</dbReference>
<dbReference type="Gene3D" id="1.10.510.10">
    <property type="entry name" value="Transferase(Phosphotransferase) domain 1"/>
    <property type="match status" value="1"/>
</dbReference>
<dbReference type="RefSeq" id="XP_002731955.1">
    <property type="nucleotide sequence ID" value="XM_002731909.1"/>
</dbReference>
<feature type="region of interest" description="Disordered" evidence="17">
    <location>
        <begin position="574"/>
        <end position="607"/>
    </location>
</feature>
<keyword evidence="8" id="KW-1133">Transmembrane helix</keyword>
<evidence type="ECO:0000256" key="4">
    <source>
        <dbReference type="ARBA" id="ARBA00022692"/>
    </source>
</evidence>
<name>A0ABM0GKL2_SACKO</name>
<evidence type="ECO:0000256" key="9">
    <source>
        <dbReference type="ARBA" id="ARBA00023134"/>
    </source>
</evidence>
<feature type="domain" description="Guanylate cyclase" evidence="19">
    <location>
        <begin position="937"/>
        <end position="1068"/>
    </location>
</feature>
<reference evidence="21" key="1">
    <citation type="submission" date="2025-08" db="UniProtKB">
        <authorList>
            <consortium name="RefSeq"/>
        </authorList>
    </citation>
    <scope>IDENTIFICATION</scope>
    <source>
        <tissue evidence="21">Testes</tissue>
    </source>
</reference>
<feature type="region of interest" description="Disordered" evidence="17">
    <location>
        <begin position="1138"/>
        <end position="1180"/>
    </location>
</feature>
<dbReference type="InterPro" id="IPR001170">
    <property type="entry name" value="ANPR/GUC"/>
</dbReference>
<dbReference type="CDD" id="cd06352">
    <property type="entry name" value="PBP1_NPR_GC-like"/>
    <property type="match status" value="1"/>
</dbReference>
<evidence type="ECO:0000256" key="15">
    <source>
        <dbReference type="RuleBase" id="RU000405"/>
    </source>
</evidence>
<feature type="region of interest" description="Disordered" evidence="17">
    <location>
        <begin position="1304"/>
        <end position="1332"/>
    </location>
</feature>
<dbReference type="InterPro" id="IPR001245">
    <property type="entry name" value="Ser-Thr/Tyr_kinase_cat_dom"/>
</dbReference>
<dbReference type="PROSITE" id="PS50011">
    <property type="entry name" value="PROTEIN_KINASE_DOM"/>
    <property type="match status" value="1"/>
</dbReference>
<dbReference type="SUPFAM" id="SSF53822">
    <property type="entry name" value="Periplasmic binding protein-like I"/>
    <property type="match status" value="1"/>
</dbReference>
<dbReference type="InterPro" id="IPR028082">
    <property type="entry name" value="Peripla_BP_I"/>
</dbReference>
<evidence type="ECO:0000256" key="16">
    <source>
        <dbReference type="RuleBase" id="RU003431"/>
    </source>
</evidence>
<dbReference type="PANTHER" id="PTHR11920">
    <property type="entry name" value="GUANYLYL CYCLASE"/>
    <property type="match status" value="1"/>
</dbReference>
<evidence type="ECO:0000256" key="7">
    <source>
        <dbReference type="ARBA" id="ARBA00022801"/>
    </source>
</evidence>
<comment type="similarity">
    <text evidence="15">Belongs to the adenylyl cyclase class-4/guanylyl cyclase family.</text>
</comment>
<dbReference type="SMART" id="SM00044">
    <property type="entry name" value="CYCc"/>
    <property type="match status" value="1"/>
</dbReference>
<evidence type="ECO:0000256" key="2">
    <source>
        <dbReference type="ARBA" id="ARBA00004479"/>
    </source>
</evidence>
<keyword evidence="7" id="KW-0378">Hydrolase</keyword>
<dbReference type="SUPFAM" id="SSF56112">
    <property type="entry name" value="Protein kinase-like (PK-like)"/>
    <property type="match status" value="1"/>
</dbReference>
<evidence type="ECO:0000256" key="14">
    <source>
        <dbReference type="ARBA" id="ARBA00023293"/>
    </source>
</evidence>
<dbReference type="CDD" id="cd07302">
    <property type="entry name" value="CHD"/>
    <property type="match status" value="1"/>
</dbReference>
<dbReference type="Pfam" id="PF07714">
    <property type="entry name" value="PK_Tyr_Ser-Thr"/>
    <property type="match status" value="1"/>
</dbReference>
<evidence type="ECO:0000256" key="12">
    <source>
        <dbReference type="ARBA" id="ARBA00023180"/>
    </source>
</evidence>
<protein>
    <recommendedName>
        <fullName evidence="16">Guanylate cyclase</fullName>
        <ecNumber evidence="16">4.6.1.2</ecNumber>
    </recommendedName>
</protein>
<gene>
    <name evidence="21" type="primary">LOC100377012</name>
</gene>
<evidence type="ECO:0000256" key="3">
    <source>
        <dbReference type="ARBA" id="ARBA00009780"/>
    </source>
</evidence>
<accession>A0ABM0GKL2</accession>
<dbReference type="InterPro" id="IPR018297">
    <property type="entry name" value="A/G_cyclase_CS"/>
</dbReference>
<dbReference type="Proteomes" id="UP000694865">
    <property type="component" value="Unplaced"/>
</dbReference>
<evidence type="ECO:0000256" key="13">
    <source>
        <dbReference type="ARBA" id="ARBA00023239"/>
    </source>
</evidence>
<dbReference type="Gene3D" id="3.30.70.1230">
    <property type="entry name" value="Nucleotide cyclase"/>
    <property type="match status" value="1"/>
</dbReference>
<dbReference type="InterPro" id="IPR050401">
    <property type="entry name" value="Cyclic_nucleotide_synthase"/>
</dbReference>
<dbReference type="Gene3D" id="3.40.50.2300">
    <property type="match status" value="2"/>
</dbReference>
<keyword evidence="5" id="KW-0732">Signal</keyword>
<dbReference type="Pfam" id="PF00211">
    <property type="entry name" value="Guanylate_cyc"/>
    <property type="match status" value="1"/>
</dbReference>
<dbReference type="Pfam" id="PF01094">
    <property type="entry name" value="ANF_receptor"/>
    <property type="match status" value="1"/>
</dbReference>
<keyword evidence="10" id="KW-0472">Membrane</keyword>
<evidence type="ECO:0000256" key="17">
    <source>
        <dbReference type="SAM" id="MobiDB-lite"/>
    </source>
</evidence>
<dbReference type="SUPFAM" id="SSF55073">
    <property type="entry name" value="Nucleotide cyclase"/>
    <property type="match status" value="1"/>
</dbReference>
<keyword evidence="12" id="KW-0325">Glycoprotein</keyword>
<dbReference type="GeneID" id="100377012"/>
<comment type="similarity">
    <text evidence="3">Belongs to the alkaline ceramidase family.</text>
</comment>
<dbReference type="InterPro" id="IPR001054">
    <property type="entry name" value="A/G_cyclase"/>
</dbReference>
<proteinExistence type="inferred from homology"/>
<keyword evidence="6" id="KW-0547">Nucleotide-binding</keyword>
<dbReference type="Pfam" id="PF05875">
    <property type="entry name" value="Ceramidase"/>
    <property type="match status" value="1"/>
</dbReference>
<dbReference type="EC" id="4.6.1.2" evidence="16"/>
<dbReference type="PANTHER" id="PTHR11920:SF462">
    <property type="entry name" value="GUANYLATE CYCLASE"/>
    <property type="match status" value="1"/>
</dbReference>
<evidence type="ECO:0000256" key="6">
    <source>
        <dbReference type="ARBA" id="ARBA00022741"/>
    </source>
</evidence>
<keyword evidence="20" id="KW-1185">Reference proteome</keyword>
<feature type="domain" description="Protein kinase" evidence="18">
    <location>
        <begin position="560"/>
        <end position="862"/>
    </location>
</feature>
<keyword evidence="14 16" id="KW-0141">cGMP biosynthesis</keyword>
<evidence type="ECO:0000256" key="5">
    <source>
        <dbReference type="ARBA" id="ARBA00022729"/>
    </source>
</evidence>
<evidence type="ECO:0000313" key="20">
    <source>
        <dbReference type="Proteomes" id="UP000694865"/>
    </source>
</evidence>
<dbReference type="InterPro" id="IPR008901">
    <property type="entry name" value="ACER"/>
</dbReference>
<dbReference type="PROSITE" id="PS50125">
    <property type="entry name" value="GUANYLATE_CYCLASE_2"/>
    <property type="match status" value="1"/>
</dbReference>
<evidence type="ECO:0000256" key="11">
    <source>
        <dbReference type="ARBA" id="ARBA00023170"/>
    </source>
</evidence>
<dbReference type="InterPro" id="IPR011645">
    <property type="entry name" value="HNOB_dom_associated"/>
</dbReference>
<dbReference type="InterPro" id="IPR011009">
    <property type="entry name" value="Kinase-like_dom_sf"/>
</dbReference>
<feature type="compositionally biased region" description="Polar residues" evidence="17">
    <location>
        <begin position="1472"/>
        <end position="1500"/>
    </location>
</feature>
<evidence type="ECO:0000259" key="18">
    <source>
        <dbReference type="PROSITE" id="PS50011"/>
    </source>
</evidence>
<evidence type="ECO:0000256" key="8">
    <source>
        <dbReference type="ARBA" id="ARBA00022989"/>
    </source>
</evidence>
<feature type="region of interest" description="Disordered" evidence="17">
    <location>
        <begin position="1387"/>
        <end position="1419"/>
    </location>
</feature>
<dbReference type="InterPro" id="IPR001828">
    <property type="entry name" value="ANF_lig-bd_rcpt"/>
</dbReference>
<keyword evidence="9" id="KW-0342">GTP-binding</keyword>
<dbReference type="Pfam" id="PF07701">
    <property type="entry name" value="HNOBA"/>
    <property type="match status" value="1"/>
</dbReference>
<keyword evidence="4" id="KW-0812">Transmembrane</keyword>
<comment type="catalytic activity">
    <reaction evidence="16">
        <text>GTP = 3',5'-cyclic GMP + diphosphate</text>
        <dbReference type="Rhea" id="RHEA:13665"/>
        <dbReference type="ChEBI" id="CHEBI:33019"/>
        <dbReference type="ChEBI" id="CHEBI:37565"/>
        <dbReference type="ChEBI" id="CHEBI:57746"/>
        <dbReference type="EC" id="4.6.1.2"/>
    </reaction>
</comment>
<sequence length="1542" mass="171572">MAPTSVGFWGVPTSTLDWCEENYVVTSYIAEFWNTVSNLAFIIPPFLGMIQAIQDKLEIRFIIAYFSLLGSIMSLCDSSTNFTLGVMVPLGCDSVYSPALPQIAAELAIENINADTNLLDGFHLDYELRNSNCSATDELVDLVKLLTEIAVDAIVGPIEQSVCEPVARLASRWTLPVVSWMCTDDVLSDSSTYKTFSRTVTSNSRTYNALSATLLHFQWKYSVMISIAGTYWLDLAKDIVFSLQANDLIVTEFLILDSEASQDDIISSLNTVSSVVKAIIMCIPSRSMDSADQENVMLAAKELGMTDGLYAFFSIDTLSSAPTDGDYWFEERDDSDTLREAYEALFILTVQPVSTLSYNLVLQQYLERIDSSPFKETLQGYKVSTQFGQVYDAIYVLAYAINRTLTAHGNLETINGLEISNFMKNLNFEGLSGNVNLDENGDRTMCYILLDYDKEHGAFQEVLRVNYSSDDVYQVTAVSGVSINWPNDVVLSPDADCMFIFEGCDTDDVGSIYIIAIGVSAVLFACLSIGFYHVVRRWSLKHEMVKGPNKILLSLGDLQFESPNKILSGSRKLLDPDKESKLNGSKALSPSPAPTSHVSPEPRMSRSSNICIDMSDLARYNGEFVRVKKLTSKYFDIKNSTIRILRQIRDLRHENINPFQGCYKEPQNTALVTEYCNKGSLEDVINSENIKLDWMFKSSLLLDLVSGMKYLHNSPIKLHGRLNSRNCVIDSRWVLKITDYDLPALIETQTNYPEEQQRTPEDLLWSAPEMLRDPVLRKKGTPKADVYSFAIIVSELLTRDPPFAMLSLTPKEIIAKVKKPPPLCRPSVSQNDAPREVIEIMKQCWAESPDMRPDFNMIYQLFKKLNQGRKTNIVDSMFKMLEKYSNHLEDLIRDRTKELAEEKKKTDKLLYRMMPATVAESLKLGRPIEAETFSEVTIFFSDIVGFTSISAMSTPLQVVDFLNDLYTMFDDILSNYDCYKVETIGDAYMVVSGLPIRNGNRHAGEISTLALDLLHAAGFKFKIRHMPEKPLKLRIGLHTGPCVAGVVGLTMPRYCLFGDTVNTASRMESTGQACRIHISESVSKKLDELGAYYTEPRGEVVLKGKGVASTHWLVGKQGFEKPLPEYRLYQDDNTSIPVPSLPSTSTSHGTSQVSIRSSVTIEGETREETSSRPSELVSTSTLLVPSATKAKTRKRSVVSSFANMMTRTFGMAAAQIMRSNSPKHRNSTSCAPMAAVPVSDGLMESNQNSEIVQSVTVSGSKKKRSLENKITPSRSQSMTVNNISCISEQPTKVSCVSPDIGPKILSGNISSDSSSEPPSAERIPSPDRSPPTIVRIVQDYGSNSSSETHVLPCDAMLGTVEMSQAITKPNGLHSLQVDNPPLALASAKKQSNDSGAYFDSPPPSPLESTEVEEEPIAEERKHSEIINLLDKHDLEKGVILSPKVKMRKINFAQERLHGKDVDSSLKHPRGEQGSQRMNNDNKPTHTQSKPTVSSNISSFGVNKKREHCNASIAEKGRRKPRTQKVYGHRVIPLEKRKRALKS</sequence>
<feature type="region of interest" description="Disordered" evidence="17">
    <location>
        <begin position="1455"/>
        <end position="1542"/>
    </location>
</feature>
<keyword evidence="13 15" id="KW-0456">Lyase</keyword>
<feature type="region of interest" description="Disordered" evidence="17">
    <location>
        <begin position="1254"/>
        <end position="1275"/>
    </location>
</feature>
<evidence type="ECO:0000313" key="21">
    <source>
        <dbReference type="RefSeq" id="XP_002731955.1"/>
    </source>
</evidence>
<dbReference type="InterPro" id="IPR029787">
    <property type="entry name" value="Nucleotide_cyclase"/>
</dbReference>
<evidence type="ECO:0000259" key="19">
    <source>
        <dbReference type="PROSITE" id="PS50125"/>
    </source>
</evidence>
<keyword evidence="11" id="KW-0675">Receptor</keyword>
<dbReference type="PRINTS" id="PR00255">
    <property type="entry name" value="NATPEPTIDER"/>
</dbReference>
<feature type="compositionally biased region" description="Polar residues" evidence="17">
    <location>
        <begin position="1138"/>
        <end position="1159"/>
    </location>
</feature>
<dbReference type="InterPro" id="IPR000719">
    <property type="entry name" value="Prot_kinase_dom"/>
</dbReference>
<comment type="subcellular location">
    <subcellularLocation>
        <location evidence="1">Membrane</location>
        <topology evidence="1">Multi-pass membrane protein</topology>
    </subcellularLocation>
    <subcellularLocation>
        <location evidence="2">Membrane</location>
        <topology evidence="2">Single-pass type I membrane protein</topology>
    </subcellularLocation>
</comment>